<evidence type="ECO:0000313" key="3">
    <source>
        <dbReference type="Proteomes" id="UP000564496"/>
    </source>
</evidence>
<dbReference type="PANTHER" id="PTHR47917:SF1">
    <property type="entry name" value="COENZYME F420:L-GLUTAMATE LIGASE"/>
    <property type="match status" value="1"/>
</dbReference>
<gene>
    <name evidence="2" type="ORF">BJ988_003884</name>
</gene>
<keyword evidence="3" id="KW-1185">Reference proteome</keyword>
<proteinExistence type="predicted"/>
<dbReference type="EC" id="6.3.2.34" evidence="2"/>
<protein>
    <submittedName>
        <fullName evidence="2">Coenzyme F420-0:L-glutamate ligase/coenzyme F420-1:gamma-L-glutamate ligase</fullName>
        <ecNumber evidence="2">6.3.2.31</ecNumber>
        <ecNumber evidence="2">6.3.2.34</ecNumber>
    </submittedName>
</protein>
<feature type="domain" description="Coenzyme F420:L-glutamate ligase-like" evidence="1">
    <location>
        <begin position="101"/>
        <end position="239"/>
    </location>
</feature>
<evidence type="ECO:0000259" key="1">
    <source>
        <dbReference type="Pfam" id="PF01996"/>
    </source>
</evidence>
<dbReference type="GO" id="GO:0052619">
    <property type="term" value="F:coenzyme F420-1:gamma-L-glutamate ligase activity"/>
    <property type="evidence" value="ECO:0007669"/>
    <property type="project" value="UniProtKB-EC"/>
</dbReference>
<sequence>MTGQNVGRGITVMAPAGVPEVRKGDDLAALLLHALDRAETSLPSAELASRDVSADAGDVSADVRDVSALRDGDIVVVTSKVVSKAEGQVREGNRDDALPGETTRVVARRGPTQIVRSRLGLTMAAAGIDASNVEAGHIVLLPLDPDASARTLRATLRDRTGANVGVIITDTAGRAWRDGQTDIAIGSAGLEVLESFAGQIDAFGNDLVVTAPAVVDEIASAAEISQGKLGARPFAILRGRADLVREPGDDGPGASTLIRPEGSDFFGFGAREAVVRALKGAAEDQAPFGAPASIEELSAAVTEVTGTSPVPHEGGLQVAGADPAVIAALAFAHGWRCERNDVNHGATSHLLPLTT</sequence>
<evidence type="ECO:0000313" key="2">
    <source>
        <dbReference type="EMBL" id="NYI79236.1"/>
    </source>
</evidence>
<dbReference type="AlphaFoldDB" id="A0A7Z0ITR5"/>
<dbReference type="Pfam" id="PF01996">
    <property type="entry name" value="F420_ligase"/>
    <property type="match status" value="2"/>
</dbReference>
<dbReference type="SUPFAM" id="SSF144010">
    <property type="entry name" value="CofE-like"/>
    <property type="match status" value="1"/>
</dbReference>
<keyword evidence="2" id="KW-0436">Ligase</keyword>
<organism evidence="2 3">
    <name type="scientific">Nocardioides panzhihuensis</name>
    <dbReference type="NCBI Taxonomy" id="860243"/>
    <lineage>
        <taxon>Bacteria</taxon>
        <taxon>Bacillati</taxon>
        <taxon>Actinomycetota</taxon>
        <taxon>Actinomycetes</taxon>
        <taxon>Propionibacteriales</taxon>
        <taxon>Nocardioidaceae</taxon>
        <taxon>Nocardioides</taxon>
    </lineage>
</organism>
<feature type="domain" description="Coenzyme F420:L-glutamate ligase-like" evidence="1">
    <location>
        <begin position="18"/>
        <end position="91"/>
    </location>
</feature>
<dbReference type="Gene3D" id="3.30.1330.100">
    <property type="entry name" value="CofE-like"/>
    <property type="match status" value="2"/>
</dbReference>
<dbReference type="GO" id="GO:0052618">
    <property type="term" value="F:coenzyme F420-0:L-glutamate ligase activity"/>
    <property type="evidence" value="ECO:0007669"/>
    <property type="project" value="UniProtKB-EC"/>
</dbReference>
<dbReference type="PANTHER" id="PTHR47917">
    <property type="match status" value="1"/>
</dbReference>
<dbReference type="InterPro" id="IPR002847">
    <property type="entry name" value="F420-0_gamma-glut_ligase-dom"/>
</dbReference>
<name>A0A7Z0ITR5_9ACTN</name>
<reference evidence="2 3" key="1">
    <citation type="submission" date="2020-07" db="EMBL/GenBank/DDBJ databases">
        <title>Sequencing the genomes of 1000 actinobacteria strains.</title>
        <authorList>
            <person name="Klenk H.-P."/>
        </authorList>
    </citation>
    <scope>NUCLEOTIDE SEQUENCE [LARGE SCALE GENOMIC DNA]</scope>
    <source>
        <strain evidence="2 3">DSM 26487</strain>
    </source>
</reference>
<dbReference type="Proteomes" id="UP000564496">
    <property type="component" value="Unassembled WGS sequence"/>
</dbReference>
<comment type="caution">
    <text evidence="2">The sequence shown here is derived from an EMBL/GenBank/DDBJ whole genome shotgun (WGS) entry which is preliminary data.</text>
</comment>
<dbReference type="EMBL" id="JACBZR010000001">
    <property type="protein sequence ID" value="NYI79236.1"/>
    <property type="molecule type" value="Genomic_DNA"/>
</dbReference>
<dbReference type="EC" id="6.3.2.31" evidence="2"/>
<dbReference type="RefSeq" id="WP_179659569.1">
    <property type="nucleotide sequence ID" value="NZ_JACBZR010000001.1"/>
</dbReference>
<accession>A0A7Z0ITR5</accession>